<evidence type="ECO:0000313" key="3">
    <source>
        <dbReference type="Proteomes" id="UP000536835"/>
    </source>
</evidence>
<reference evidence="2 3" key="1">
    <citation type="submission" date="2020-05" db="EMBL/GenBank/DDBJ databases">
        <title>Parvularcula mediterraneae sp. nov., isolated from polypropylene straw from shallow seawater of the seashore of Laganas in Zakynthos island, Greece.</title>
        <authorList>
            <person name="Szabo I."/>
            <person name="Al-Omari J."/>
            <person name="Rado J."/>
            <person name="Szerdahelyi G.S."/>
        </authorList>
    </citation>
    <scope>NUCLEOTIDE SEQUENCE [LARGE SCALE GENOMIC DNA]</scope>
    <source>
        <strain evidence="2 3">ZS-1/3</strain>
    </source>
</reference>
<keyword evidence="3" id="KW-1185">Reference proteome</keyword>
<feature type="region of interest" description="Disordered" evidence="1">
    <location>
        <begin position="1"/>
        <end position="32"/>
    </location>
</feature>
<dbReference type="AlphaFoldDB" id="A0A7Y3RIS3"/>
<proteinExistence type="predicted"/>
<organism evidence="2 3">
    <name type="scientific">Parvularcula mediterranea</name>
    <dbReference type="NCBI Taxonomy" id="2732508"/>
    <lineage>
        <taxon>Bacteria</taxon>
        <taxon>Pseudomonadati</taxon>
        <taxon>Pseudomonadota</taxon>
        <taxon>Alphaproteobacteria</taxon>
        <taxon>Parvularculales</taxon>
        <taxon>Parvularculaceae</taxon>
        <taxon>Parvularcula</taxon>
    </lineage>
</organism>
<accession>A0A7Y3RIS3</accession>
<evidence type="ECO:0000256" key="1">
    <source>
        <dbReference type="SAM" id="MobiDB-lite"/>
    </source>
</evidence>
<protein>
    <submittedName>
        <fullName evidence="2">Uncharacterized protein</fullName>
    </submittedName>
</protein>
<name>A0A7Y3RIS3_9PROT</name>
<evidence type="ECO:0000313" key="2">
    <source>
        <dbReference type="EMBL" id="NNU14776.1"/>
    </source>
</evidence>
<dbReference type="Proteomes" id="UP000536835">
    <property type="component" value="Unassembled WGS sequence"/>
</dbReference>
<gene>
    <name evidence="2" type="ORF">HK107_00375</name>
</gene>
<comment type="caution">
    <text evidence="2">The sequence shown here is derived from an EMBL/GenBank/DDBJ whole genome shotgun (WGS) entry which is preliminary data.</text>
</comment>
<sequence>MEIGDHRQTASWGNSRDAKAYRHQQSDMIEAGDFKGAQQMDIDDIQSKFGDKYDDAIQEMRDYTDTLDQ</sequence>
<dbReference type="EMBL" id="JABFCX010000001">
    <property type="protein sequence ID" value="NNU14776.1"/>
    <property type="molecule type" value="Genomic_DNA"/>
</dbReference>